<sequence>MNRMGNRKNGALLLSSIAISNLGEWVYFIALNLIVLELTHSPFAVSILYVLSPIANVIMSFWAGSWIDRLNQKKVMIFFDIFRGGCVLLLAFSSSLLVIYVVSFLIYMANAVFTPTSMAYMTKMVPETNRQRFNALKNFVQSCGFLLGPSIAGILFMIGTPEMAIKINAFALFSSATLLFFLPTMVRQCEVIEKVSFHVIKKDWARIYHFAKSVKFLTVIYMLFSGVTLLMTAIDSLEAAFATNVLGLSNSEYGFLVSIAGLGIVLGAILNTIFSKNLRLGHLMSGGAIFTAVGYLIYATSHQFTAAAIGFFLLTFAFSFANTGFLTFIQEEIPSEIMGRFISIFSVFESIGIILLTIIFGIGAQLISLQFTVIIGSILLLGISLGILYNVLKTPNNQMGI</sequence>
<dbReference type="EMBL" id="LILB01000001">
    <property type="protein sequence ID" value="KOO51792.1"/>
    <property type="molecule type" value="Genomic_DNA"/>
</dbReference>
<dbReference type="GO" id="GO:0022857">
    <property type="term" value="F:transmembrane transporter activity"/>
    <property type="evidence" value="ECO:0007669"/>
    <property type="project" value="InterPro"/>
</dbReference>
<dbReference type="SUPFAM" id="SSF103473">
    <property type="entry name" value="MFS general substrate transporter"/>
    <property type="match status" value="1"/>
</dbReference>
<evidence type="ECO:0000256" key="4">
    <source>
        <dbReference type="ARBA" id="ARBA00022692"/>
    </source>
</evidence>
<evidence type="ECO:0000256" key="3">
    <source>
        <dbReference type="ARBA" id="ARBA00022475"/>
    </source>
</evidence>
<evidence type="ECO:0000313" key="10">
    <source>
        <dbReference type="Proteomes" id="UP000036867"/>
    </source>
</evidence>
<dbReference type="PATRIC" id="fig|263475.3.peg.1402"/>
<evidence type="ECO:0000256" key="1">
    <source>
        <dbReference type="ARBA" id="ARBA00004651"/>
    </source>
</evidence>
<dbReference type="CDD" id="cd06173">
    <property type="entry name" value="MFS_MefA_like"/>
    <property type="match status" value="1"/>
</dbReference>
<gene>
    <name evidence="9" type="ORF">AMD00_04960</name>
</gene>
<dbReference type="Proteomes" id="UP000036867">
    <property type="component" value="Unassembled WGS sequence"/>
</dbReference>
<dbReference type="Gene3D" id="1.20.1250.20">
    <property type="entry name" value="MFS general substrate transporter like domains"/>
    <property type="match status" value="1"/>
</dbReference>
<keyword evidence="2" id="KW-0813">Transport</keyword>
<reference evidence="10" key="1">
    <citation type="submission" date="2015-08" db="EMBL/GenBank/DDBJ databases">
        <title>Fjat-10028 dsm 16317.</title>
        <authorList>
            <person name="Liu B."/>
            <person name="Wang J."/>
            <person name="Zhu Y."/>
            <person name="Liu G."/>
            <person name="Chen Q."/>
            <person name="Chen Z."/>
            <person name="Lan J."/>
            <person name="Che J."/>
            <person name="Ge C."/>
            <person name="Shi H."/>
            <person name="Pan Z."/>
            <person name="Liu X."/>
        </authorList>
    </citation>
    <scope>NUCLEOTIDE SEQUENCE [LARGE SCALE GENOMIC DNA]</scope>
    <source>
        <strain evidence="10">DSM 16317</strain>
    </source>
</reference>
<evidence type="ECO:0000256" key="5">
    <source>
        <dbReference type="ARBA" id="ARBA00022989"/>
    </source>
</evidence>
<keyword evidence="5 7" id="KW-1133">Transmembrane helix</keyword>
<feature type="transmembrane region" description="Helical" evidence="7">
    <location>
        <begin position="12"/>
        <end position="36"/>
    </location>
</feature>
<feature type="transmembrane region" description="Helical" evidence="7">
    <location>
        <begin position="280"/>
        <end position="298"/>
    </location>
</feature>
<feature type="transmembrane region" description="Helical" evidence="7">
    <location>
        <begin position="139"/>
        <end position="158"/>
    </location>
</feature>
<accession>A0A0M0LLK4</accession>
<dbReference type="InterPro" id="IPR020846">
    <property type="entry name" value="MFS_dom"/>
</dbReference>
<evidence type="ECO:0000256" key="2">
    <source>
        <dbReference type="ARBA" id="ARBA00022448"/>
    </source>
</evidence>
<evidence type="ECO:0000259" key="8">
    <source>
        <dbReference type="PROSITE" id="PS50850"/>
    </source>
</evidence>
<feature type="transmembrane region" description="Helical" evidence="7">
    <location>
        <begin position="42"/>
        <end position="63"/>
    </location>
</feature>
<dbReference type="AlphaFoldDB" id="A0A0M0LLK4"/>
<dbReference type="STRING" id="263475.AMD00_04960"/>
<evidence type="ECO:0000256" key="6">
    <source>
        <dbReference type="ARBA" id="ARBA00023136"/>
    </source>
</evidence>
<evidence type="ECO:0000313" key="9">
    <source>
        <dbReference type="EMBL" id="KOO51792.1"/>
    </source>
</evidence>
<keyword evidence="4 7" id="KW-0812">Transmembrane</keyword>
<feature type="transmembrane region" description="Helical" evidence="7">
    <location>
        <begin position="216"/>
        <end position="234"/>
    </location>
</feature>
<keyword evidence="10" id="KW-1185">Reference proteome</keyword>
<dbReference type="PANTHER" id="PTHR43266:SF2">
    <property type="entry name" value="MAJOR FACILITATOR SUPERFAMILY (MFS) PROFILE DOMAIN-CONTAINING PROTEIN"/>
    <property type="match status" value="1"/>
</dbReference>
<dbReference type="PROSITE" id="PS50850">
    <property type="entry name" value="MFS"/>
    <property type="match status" value="1"/>
</dbReference>
<dbReference type="GO" id="GO:0005886">
    <property type="term" value="C:plasma membrane"/>
    <property type="evidence" value="ECO:0007669"/>
    <property type="project" value="UniProtKB-SubCell"/>
</dbReference>
<dbReference type="PANTHER" id="PTHR43266">
    <property type="entry name" value="MACROLIDE-EFFLUX PROTEIN"/>
    <property type="match status" value="1"/>
</dbReference>
<feature type="transmembrane region" description="Helical" evidence="7">
    <location>
        <begin position="304"/>
        <end position="329"/>
    </location>
</feature>
<evidence type="ECO:0000256" key="7">
    <source>
        <dbReference type="SAM" id="Phobius"/>
    </source>
</evidence>
<keyword evidence="3" id="KW-1003">Cell membrane</keyword>
<name>A0A0M0LLK4_9BACL</name>
<comment type="caution">
    <text evidence="9">The sequence shown here is derived from an EMBL/GenBank/DDBJ whole genome shotgun (WGS) entry which is preliminary data.</text>
</comment>
<dbReference type="Pfam" id="PF07690">
    <property type="entry name" value="MFS_1"/>
    <property type="match status" value="1"/>
</dbReference>
<keyword evidence="6 7" id="KW-0472">Membrane</keyword>
<dbReference type="InterPro" id="IPR011701">
    <property type="entry name" value="MFS"/>
</dbReference>
<protein>
    <submittedName>
        <fullName evidence="9">Permease</fullName>
    </submittedName>
</protein>
<proteinExistence type="predicted"/>
<feature type="transmembrane region" description="Helical" evidence="7">
    <location>
        <begin position="254"/>
        <end position="273"/>
    </location>
</feature>
<dbReference type="InterPro" id="IPR036259">
    <property type="entry name" value="MFS_trans_sf"/>
</dbReference>
<organism evidence="9 10">
    <name type="scientific">Viridibacillus arvi</name>
    <dbReference type="NCBI Taxonomy" id="263475"/>
    <lineage>
        <taxon>Bacteria</taxon>
        <taxon>Bacillati</taxon>
        <taxon>Bacillota</taxon>
        <taxon>Bacilli</taxon>
        <taxon>Bacillales</taxon>
        <taxon>Caryophanaceae</taxon>
        <taxon>Viridibacillus</taxon>
    </lineage>
</organism>
<feature type="domain" description="Major facilitator superfamily (MFS) profile" evidence="8">
    <location>
        <begin position="1"/>
        <end position="394"/>
    </location>
</feature>
<feature type="transmembrane region" description="Helical" evidence="7">
    <location>
        <begin position="369"/>
        <end position="392"/>
    </location>
</feature>
<comment type="subcellular location">
    <subcellularLocation>
        <location evidence="1">Cell membrane</location>
        <topology evidence="1">Multi-pass membrane protein</topology>
    </subcellularLocation>
</comment>
<feature type="transmembrane region" description="Helical" evidence="7">
    <location>
        <begin position="98"/>
        <end position="118"/>
    </location>
</feature>
<feature type="transmembrane region" description="Helical" evidence="7">
    <location>
        <begin position="341"/>
        <end position="363"/>
    </location>
</feature>